<sequence>MVEKEMLTKKVEPRRISFMSDESTPYASLLIKLRASQRDTSINSNDTTPQYLTSLMSQRSESYRSGLGIQPSNNFNETGTYLLDLVRSRSREAEDEVRDQPLILPREDTVNDANINDACIHGLSIRMTERSVSRSRVSRMSTRRDMDIPSILAFTATVPEPVHLEIPAFQKVEPQREEIPRWSIRRSVCPVCSQKWRDKSSIKSVKYSGLKRNSSSELPSVIAPARLRTSITMGYAPRLIPAALDEEVGVVPGSLRNTSATWQLTRARRFRTPKPLLPPPEATAPPSCNASMARKDLDLRVSRFLSDEFK</sequence>
<name>A0A8J9VNH4_9NEOP</name>
<evidence type="ECO:0000313" key="3">
    <source>
        <dbReference type="Proteomes" id="UP000838878"/>
    </source>
</evidence>
<evidence type="ECO:0000313" key="2">
    <source>
        <dbReference type="EMBL" id="CAH0725768.1"/>
    </source>
</evidence>
<reference evidence="2" key="1">
    <citation type="submission" date="2021-12" db="EMBL/GenBank/DDBJ databases">
        <authorList>
            <person name="Martin H S."/>
        </authorList>
    </citation>
    <scope>NUCLEOTIDE SEQUENCE</scope>
</reference>
<protein>
    <submittedName>
        <fullName evidence="2">Uncharacterized protein</fullName>
    </submittedName>
</protein>
<dbReference type="OrthoDB" id="7459630at2759"/>
<organism evidence="2 3">
    <name type="scientific">Brenthis ino</name>
    <name type="common">lesser marbled fritillary</name>
    <dbReference type="NCBI Taxonomy" id="405034"/>
    <lineage>
        <taxon>Eukaryota</taxon>
        <taxon>Metazoa</taxon>
        <taxon>Ecdysozoa</taxon>
        <taxon>Arthropoda</taxon>
        <taxon>Hexapoda</taxon>
        <taxon>Insecta</taxon>
        <taxon>Pterygota</taxon>
        <taxon>Neoptera</taxon>
        <taxon>Endopterygota</taxon>
        <taxon>Lepidoptera</taxon>
        <taxon>Glossata</taxon>
        <taxon>Ditrysia</taxon>
        <taxon>Papilionoidea</taxon>
        <taxon>Nymphalidae</taxon>
        <taxon>Heliconiinae</taxon>
        <taxon>Argynnini</taxon>
        <taxon>Brenthis</taxon>
    </lineage>
</organism>
<dbReference type="AlphaFoldDB" id="A0A8J9VNH4"/>
<dbReference type="EMBL" id="OV170225">
    <property type="protein sequence ID" value="CAH0725768.1"/>
    <property type="molecule type" value="Genomic_DNA"/>
</dbReference>
<accession>A0A8J9VNH4</accession>
<gene>
    <name evidence="2" type="ORF">BINO364_LOCUS11317</name>
</gene>
<keyword evidence="3" id="KW-1185">Reference proteome</keyword>
<evidence type="ECO:0000256" key="1">
    <source>
        <dbReference type="SAM" id="MobiDB-lite"/>
    </source>
</evidence>
<proteinExistence type="predicted"/>
<feature type="non-terminal residue" evidence="2">
    <location>
        <position position="310"/>
    </location>
</feature>
<dbReference type="Proteomes" id="UP000838878">
    <property type="component" value="Chromosome 5"/>
</dbReference>
<feature type="region of interest" description="Disordered" evidence="1">
    <location>
        <begin position="271"/>
        <end position="291"/>
    </location>
</feature>